<comment type="caution">
    <text evidence="2">The sequence shown here is derived from an EMBL/GenBank/DDBJ whole genome shotgun (WGS) entry which is preliminary data.</text>
</comment>
<reference evidence="2" key="1">
    <citation type="journal article" date="2015" name="Nature">
        <title>Complex archaea that bridge the gap between prokaryotes and eukaryotes.</title>
        <authorList>
            <person name="Spang A."/>
            <person name="Saw J.H."/>
            <person name="Jorgensen S.L."/>
            <person name="Zaremba-Niedzwiedzka K."/>
            <person name="Martijn J."/>
            <person name="Lind A.E."/>
            <person name="van Eijk R."/>
            <person name="Schleper C."/>
            <person name="Guy L."/>
            <person name="Ettema T.J."/>
        </authorList>
    </citation>
    <scope>NUCLEOTIDE SEQUENCE</scope>
</reference>
<accession>A0A0F8Z9X3</accession>
<protein>
    <submittedName>
        <fullName evidence="2">Uncharacterized protein</fullName>
    </submittedName>
</protein>
<feature type="region of interest" description="Disordered" evidence="1">
    <location>
        <begin position="1"/>
        <end position="25"/>
    </location>
</feature>
<name>A0A0F8Z9X3_9ZZZZ</name>
<dbReference type="AlphaFoldDB" id="A0A0F8Z9X3"/>
<feature type="non-terminal residue" evidence="2">
    <location>
        <position position="1"/>
    </location>
</feature>
<evidence type="ECO:0000313" key="2">
    <source>
        <dbReference type="EMBL" id="KKK90533.1"/>
    </source>
</evidence>
<evidence type="ECO:0000256" key="1">
    <source>
        <dbReference type="SAM" id="MobiDB-lite"/>
    </source>
</evidence>
<dbReference type="EMBL" id="LAZR01049056">
    <property type="protein sequence ID" value="KKK90533.1"/>
    <property type="molecule type" value="Genomic_DNA"/>
</dbReference>
<feature type="compositionally biased region" description="Basic and acidic residues" evidence="1">
    <location>
        <begin position="1"/>
        <end position="19"/>
    </location>
</feature>
<proteinExistence type="predicted"/>
<organism evidence="2">
    <name type="scientific">marine sediment metagenome</name>
    <dbReference type="NCBI Taxonomy" id="412755"/>
    <lineage>
        <taxon>unclassified sequences</taxon>
        <taxon>metagenomes</taxon>
        <taxon>ecological metagenomes</taxon>
    </lineage>
</organism>
<gene>
    <name evidence="2" type="ORF">LCGC14_2722040</name>
</gene>
<sequence length="25" mass="3078">EKTDPEKYSPFVRRTEKILQKLSRK</sequence>